<proteinExistence type="predicted"/>
<accession>A0A7D5JEV2</accession>
<gene>
    <name evidence="2" type="ORF">HW566_06070</name>
</gene>
<feature type="chain" id="PRO_5028927815" description="DUF732 domain-containing protein" evidence="1">
    <location>
        <begin position="25"/>
        <end position="133"/>
    </location>
</feature>
<dbReference type="RefSeq" id="WP_178011277.1">
    <property type="nucleotide sequence ID" value="NZ_CP058316.1"/>
</dbReference>
<reference evidence="2 3" key="1">
    <citation type="submission" date="2020-06" db="EMBL/GenBank/DDBJ databases">
        <authorList>
            <person name="Jo H."/>
        </authorList>
    </citation>
    <scope>NUCLEOTIDE SEQUENCE [LARGE SCALE GENOMIC DNA]</scope>
    <source>
        <strain evidence="2 3">I46</strain>
    </source>
</reference>
<keyword evidence="1" id="KW-0732">Signal</keyword>
<evidence type="ECO:0000256" key="1">
    <source>
        <dbReference type="SAM" id="SignalP"/>
    </source>
</evidence>
<protein>
    <recommendedName>
        <fullName evidence="4">DUF732 domain-containing protein</fullName>
    </recommendedName>
</protein>
<dbReference type="AlphaFoldDB" id="A0A7D5JEV2"/>
<organism evidence="2 3">
    <name type="scientific">Microbacterium oleivorans</name>
    <dbReference type="NCBI Taxonomy" id="273677"/>
    <lineage>
        <taxon>Bacteria</taxon>
        <taxon>Bacillati</taxon>
        <taxon>Actinomycetota</taxon>
        <taxon>Actinomycetes</taxon>
        <taxon>Micrococcales</taxon>
        <taxon>Microbacteriaceae</taxon>
        <taxon>Microbacterium</taxon>
    </lineage>
</organism>
<evidence type="ECO:0000313" key="3">
    <source>
        <dbReference type="Proteomes" id="UP000509638"/>
    </source>
</evidence>
<name>A0A7D5JEV2_9MICO</name>
<dbReference type="EMBL" id="CP058316">
    <property type="protein sequence ID" value="QLD11378.1"/>
    <property type="molecule type" value="Genomic_DNA"/>
</dbReference>
<dbReference type="PROSITE" id="PS51257">
    <property type="entry name" value="PROKAR_LIPOPROTEIN"/>
    <property type="match status" value="1"/>
</dbReference>
<dbReference type="Proteomes" id="UP000509638">
    <property type="component" value="Chromosome"/>
</dbReference>
<feature type="signal peptide" evidence="1">
    <location>
        <begin position="1"/>
        <end position="24"/>
    </location>
</feature>
<evidence type="ECO:0008006" key="4">
    <source>
        <dbReference type="Google" id="ProtNLM"/>
    </source>
</evidence>
<evidence type="ECO:0000313" key="2">
    <source>
        <dbReference type="EMBL" id="QLD11378.1"/>
    </source>
</evidence>
<sequence>MKRAAHAATAAVLVAVLGGCSAPAVDEPIESAEPLIAEAPSAEASSPLATDSPAHWGDMTAQEFYLASLAGTWWGGGEPNDTEWLAAGYTACEEIAAGADPADVRPLGGEGEDADENNRVLVKVAENSLCYLD</sequence>